<reference evidence="2 3" key="1">
    <citation type="submission" date="2016-04" db="EMBL/GenBank/DDBJ databases">
        <title>A degradative enzymes factory behind the ericoid mycorrhizal symbiosis.</title>
        <authorList>
            <consortium name="DOE Joint Genome Institute"/>
            <person name="Martino E."/>
            <person name="Morin E."/>
            <person name="Grelet G."/>
            <person name="Kuo A."/>
            <person name="Kohler A."/>
            <person name="Daghino S."/>
            <person name="Barry K."/>
            <person name="Choi C."/>
            <person name="Cichocki N."/>
            <person name="Clum A."/>
            <person name="Copeland A."/>
            <person name="Hainaut M."/>
            <person name="Haridas S."/>
            <person name="Labutti K."/>
            <person name="Lindquist E."/>
            <person name="Lipzen A."/>
            <person name="Khouja H.-R."/>
            <person name="Murat C."/>
            <person name="Ohm R."/>
            <person name="Olson A."/>
            <person name="Spatafora J."/>
            <person name="Veneault-Fourrey C."/>
            <person name="Henrissat B."/>
            <person name="Grigoriev I."/>
            <person name="Martin F."/>
            <person name="Perotto S."/>
        </authorList>
    </citation>
    <scope>NUCLEOTIDE SEQUENCE [LARGE SCALE GENOMIC DNA]</scope>
    <source>
        <strain evidence="2 3">E</strain>
    </source>
</reference>
<evidence type="ECO:0000313" key="3">
    <source>
        <dbReference type="Proteomes" id="UP000235371"/>
    </source>
</evidence>
<name>A0A2J6T2H0_9HELO</name>
<dbReference type="Proteomes" id="UP000235371">
    <property type="component" value="Unassembled WGS sequence"/>
</dbReference>
<evidence type="ECO:0000259" key="1">
    <source>
        <dbReference type="Pfam" id="PF25053"/>
    </source>
</evidence>
<dbReference type="GeneID" id="36581341"/>
<feature type="domain" description="DUF7791" evidence="1">
    <location>
        <begin position="2"/>
        <end position="82"/>
    </location>
</feature>
<accession>A0A2J6T2H0</accession>
<dbReference type="STRING" id="1095630.A0A2J6T2H0"/>
<proteinExistence type="predicted"/>
<keyword evidence="3" id="KW-1185">Reference proteome</keyword>
<dbReference type="RefSeq" id="XP_024734126.1">
    <property type="nucleotide sequence ID" value="XM_024873261.1"/>
</dbReference>
<dbReference type="InterPro" id="IPR056693">
    <property type="entry name" value="DUF7791"/>
</dbReference>
<dbReference type="OrthoDB" id="3563224at2759"/>
<dbReference type="Pfam" id="PF25053">
    <property type="entry name" value="DUF7791"/>
    <property type="match status" value="1"/>
</dbReference>
<evidence type="ECO:0000313" key="2">
    <source>
        <dbReference type="EMBL" id="PMD57222.1"/>
    </source>
</evidence>
<organism evidence="2 3">
    <name type="scientific">Hyaloscypha bicolor E</name>
    <dbReference type="NCBI Taxonomy" id="1095630"/>
    <lineage>
        <taxon>Eukaryota</taxon>
        <taxon>Fungi</taxon>
        <taxon>Dikarya</taxon>
        <taxon>Ascomycota</taxon>
        <taxon>Pezizomycotina</taxon>
        <taxon>Leotiomycetes</taxon>
        <taxon>Helotiales</taxon>
        <taxon>Hyaloscyphaceae</taxon>
        <taxon>Hyaloscypha</taxon>
        <taxon>Hyaloscypha bicolor</taxon>
    </lineage>
</organism>
<dbReference type="AlphaFoldDB" id="A0A2J6T2H0"/>
<dbReference type="EMBL" id="KZ613847">
    <property type="protein sequence ID" value="PMD57222.1"/>
    <property type="molecule type" value="Genomic_DNA"/>
</dbReference>
<protein>
    <recommendedName>
        <fullName evidence="1">DUF7791 domain-containing protein</fullName>
    </recommendedName>
</protein>
<sequence>MISSRVELMTRRLNACGKGLLGSQSSDSKNDPHAMVGCLHRTVKDYIQKTDIWDTLVNATSPSFDPGMRLAACYITHILSQNSADKFIGLRCGSICHRHTNSSHVLG</sequence>
<dbReference type="InParanoid" id="A0A2J6T2H0"/>
<gene>
    <name evidence="2" type="ORF">K444DRAFT_49427</name>
</gene>